<reference evidence="8" key="1">
    <citation type="submission" date="2018-03" db="EMBL/GenBank/DDBJ databases">
        <title>Gramella fulva sp. nov., isolated from a dry surface of tidal flat.</title>
        <authorList>
            <person name="Hwang S.H."/>
            <person name="Hwang W.M."/>
            <person name="Kang K."/>
            <person name="Ahn T.-Y."/>
        </authorList>
    </citation>
    <scope>NUCLEOTIDE SEQUENCE [LARGE SCALE GENOMIC DNA]</scope>
    <source>
        <strain evidence="8">SH35</strain>
    </source>
</reference>
<dbReference type="Gene3D" id="1.10.760.10">
    <property type="entry name" value="Cytochrome c-like domain"/>
    <property type="match status" value="2"/>
</dbReference>
<dbReference type="AlphaFoldDB" id="A0A2R3ZA52"/>
<dbReference type="GO" id="GO:0009055">
    <property type="term" value="F:electron transfer activity"/>
    <property type="evidence" value="ECO:0007669"/>
    <property type="project" value="InterPro"/>
</dbReference>
<dbReference type="InterPro" id="IPR009056">
    <property type="entry name" value="Cyt_c-like_dom"/>
</dbReference>
<name>A0A2R3ZA52_9FLAO</name>
<evidence type="ECO:0000313" key="8">
    <source>
        <dbReference type="Proteomes" id="UP000241507"/>
    </source>
</evidence>
<dbReference type="Pfam" id="PF02433">
    <property type="entry name" value="FixO"/>
    <property type="match status" value="1"/>
</dbReference>
<feature type="compositionally biased region" description="Basic and acidic residues" evidence="5">
    <location>
        <begin position="323"/>
        <end position="332"/>
    </location>
</feature>
<organism evidence="7 8">
    <name type="scientific">Christiangramia fulva</name>
    <dbReference type="NCBI Taxonomy" id="2126553"/>
    <lineage>
        <taxon>Bacteria</taxon>
        <taxon>Pseudomonadati</taxon>
        <taxon>Bacteroidota</taxon>
        <taxon>Flavobacteriia</taxon>
        <taxon>Flavobacteriales</taxon>
        <taxon>Flavobacteriaceae</taxon>
        <taxon>Christiangramia</taxon>
    </lineage>
</organism>
<evidence type="ECO:0000259" key="6">
    <source>
        <dbReference type="PROSITE" id="PS51007"/>
    </source>
</evidence>
<dbReference type="InterPro" id="IPR036909">
    <property type="entry name" value="Cyt_c-like_dom_sf"/>
</dbReference>
<evidence type="ECO:0000313" key="7">
    <source>
        <dbReference type="EMBL" id="AVR47155.1"/>
    </source>
</evidence>
<accession>A0A2R3ZA52</accession>
<dbReference type="Proteomes" id="UP000241507">
    <property type="component" value="Chromosome"/>
</dbReference>
<dbReference type="EMBL" id="CP028136">
    <property type="protein sequence ID" value="AVR47155.1"/>
    <property type="molecule type" value="Genomic_DNA"/>
</dbReference>
<dbReference type="RefSeq" id="WP_107013924.1">
    <property type="nucleotide sequence ID" value="NZ_CP028136.1"/>
</dbReference>
<evidence type="ECO:0000256" key="4">
    <source>
        <dbReference type="PROSITE-ProRule" id="PRU00433"/>
    </source>
</evidence>
<dbReference type="PROSITE" id="PS51007">
    <property type="entry name" value="CYTC"/>
    <property type="match status" value="2"/>
</dbReference>
<feature type="region of interest" description="Disordered" evidence="5">
    <location>
        <begin position="311"/>
        <end position="341"/>
    </location>
</feature>
<gene>
    <name evidence="7" type="ORF">C7S20_18925</name>
</gene>
<protein>
    <submittedName>
        <fullName evidence="7">Cytochrome-c oxidase</fullName>
    </submittedName>
</protein>
<dbReference type="Pfam" id="PF00034">
    <property type="entry name" value="Cytochrom_C"/>
    <property type="match status" value="1"/>
</dbReference>
<evidence type="ECO:0000256" key="2">
    <source>
        <dbReference type="ARBA" id="ARBA00022723"/>
    </source>
</evidence>
<keyword evidence="1 4" id="KW-0349">Heme</keyword>
<keyword evidence="8" id="KW-1185">Reference proteome</keyword>
<dbReference type="InterPro" id="IPR003468">
    <property type="entry name" value="Cyt_c_oxidase_monohaem-su/FixO"/>
</dbReference>
<dbReference type="PANTHER" id="PTHR35008">
    <property type="entry name" value="BLL4482 PROTEIN-RELATED"/>
    <property type="match status" value="1"/>
</dbReference>
<sequence>MFDFNKNHKALVLTAFGVFLALSLGVAVFPAYQMEDYTPIPDQPKMSDAEIKGEDVFISEGCVACHTQQVRNIEMDKTWGQRPSIPEDYYYSKQRMDVWRQTPSILGSERTGPDLTSVGERQSSAAWQLLHLYDPRAVVEASIMPSFPWLFKEVDSTQVDTSDVIVAVPKDIFDKPGKKIIATEDAINLVAYLQSLKQPKLPEGSAPKFIPFSEKAVKGKESEKESAISGLDGEKLFMNTCAACHQKTGQGVPGAFPPLAGSKIVNNEDPTKMISIILEGYNELKGYGPMPALGDQLTDAEIAAIMTHERSSWGNNAPPVQVEDVRKVRDSIVKNSNSDVQ</sequence>
<dbReference type="InterPro" id="IPR051459">
    <property type="entry name" value="Cytochrome_c-type_DH"/>
</dbReference>
<evidence type="ECO:0000256" key="5">
    <source>
        <dbReference type="SAM" id="MobiDB-lite"/>
    </source>
</evidence>
<feature type="domain" description="Cytochrome c" evidence="6">
    <location>
        <begin position="228"/>
        <end position="313"/>
    </location>
</feature>
<dbReference type="SUPFAM" id="SSF46626">
    <property type="entry name" value="Cytochrome c"/>
    <property type="match status" value="2"/>
</dbReference>
<proteinExistence type="predicted"/>
<keyword evidence="2 4" id="KW-0479">Metal-binding</keyword>
<evidence type="ECO:0000256" key="1">
    <source>
        <dbReference type="ARBA" id="ARBA00022617"/>
    </source>
</evidence>
<keyword evidence="3 4" id="KW-0408">Iron</keyword>
<feature type="domain" description="Cytochrome c" evidence="6">
    <location>
        <begin position="48"/>
        <end position="197"/>
    </location>
</feature>
<dbReference type="KEGG" id="grs:C7S20_18925"/>
<dbReference type="GO" id="GO:0020037">
    <property type="term" value="F:heme binding"/>
    <property type="evidence" value="ECO:0007669"/>
    <property type="project" value="InterPro"/>
</dbReference>
<evidence type="ECO:0000256" key="3">
    <source>
        <dbReference type="ARBA" id="ARBA00023004"/>
    </source>
</evidence>
<dbReference type="OrthoDB" id="9811395at2"/>
<dbReference type="GO" id="GO:0046872">
    <property type="term" value="F:metal ion binding"/>
    <property type="evidence" value="ECO:0007669"/>
    <property type="project" value="UniProtKB-KW"/>
</dbReference>
<dbReference type="PANTHER" id="PTHR35008:SF8">
    <property type="entry name" value="ALCOHOL DEHYDROGENASE CYTOCHROME C SUBUNIT"/>
    <property type="match status" value="1"/>
</dbReference>